<feature type="signal peptide" evidence="5">
    <location>
        <begin position="1"/>
        <end position="16"/>
    </location>
</feature>
<dbReference type="STRING" id="1661398.A0A482W4S1"/>
<comment type="catalytic activity">
    <reaction evidence="5">
        <text>glucuronate acceptor + UDP-alpha-D-glucuronate = acceptor beta-D-glucuronoside + UDP + H(+)</text>
        <dbReference type="Rhea" id="RHEA:21032"/>
        <dbReference type="ChEBI" id="CHEBI:15378"/>
        <dbReference type="ChEBI" id="CHEBI:58052"/>
        <dbReference type="ChEBI" id="CHEBI:58223"/>
        <dbReference type="ChEBI" id="CHEBI:132367"/>
        <dbReference type="ChEBI" id="CHEBI:132368"/>
        <dbReference type="EC" id="2.4.1.17"/>
    </reaction>
</comment>
<feature type="non-terminal residue" evidence="6">
    <location>
        <position position="503"/>
    </location>
</feature>
<feature type="chain" id="PRO_5019617239" description="UDP-glucuronosyltransferase" evidence="5">
    <location>
        <begin position="17"/>
        <end position="503"/>
    </location>
</feature>
<sequence length="503" mass="57551">MLWVISLLSFVCVARCARILGVFPTPSISHQVVYQPVWQELSLRGHQVTVFTPNPLKNPKLTNLTEIDMSSTYDIINRDDISKTMSKNNYLIKTVLWVANFFTEVIEENLKQSESLIKDPRRKFDLIIVETLHPLVYSYACRFKAPVIGISSLGVFLQTHDAVGNPTHPALNPDLLLNFVGEIGLYQRAYSAFYNIWYRLLYHWHILPQGDKVARKYFGDSCPHLGDIERNVSLILVNTNPILHPVRPNVPAIIEMGQMHINSKKPLPQASVSFYLHLRLNHLQNYLDRSTQGVIYFSLGSNVKSANLTENVRKVIIQALSELPYNVLWKWETDHLPDQPKNVMTQKWLPQQDLLGHKNIKAFVTQGGLQSMEEAITNGVPLIGMPFFADQPLNVMKMVNLGIARSVDHATMTKASLKEVIIEVAENEKYRTKVRELRDLLFDQPMNGLDKAVWWIEYVLRHKGARHLRSPAVDMPWYEYFLLDVAASVLLILGIVTYLVFLS</sequence>
<comment type="similarity">
    <text evidence="1 4">Belongs to the UDP-glycosyltransferase family.</text>
</comment>
<keyword evidence="7" id="KW-1185">Reference proteome</keyword>
<dbReference type="AlphaFoldDB" id="A0A482W4S1"/>
<dbReference type="InterPro" id="IPR050271">
    <property type="entry name" value="UDP-glycosyltransferase"/>
</dbReference>
<evidence type="ECO:0000256" key="1">
    <source>
        <dbReference type="ARBA" id="ARBA00009995"/>
    </source>
</evidence>
<accession>A0A482W4S1</accession>
<evidence type="ECO:0000256" key="3">
    <source>
        <dbReference type="ARBA" id="ARBA00022679"/>
    </source>
</evidence>
<dbReference type="EMBL" id="QDEB01030454">
    <property type="protein sequence ID" value="RZC39915.1"/>
    <property type="molecule type" value="Genomic_DNA"/>
</dbReference>
<keyword evidence="3 4" id="KW-0808">Transferase</keyword>
<reference evidence="6 7" key="1">
    <citation type="submission" date="2017-03" db="EMBL/GenBank/DDBJ databases">
        <title>Genome of the blue death feigning beetle - Asbolus verrucosus.</title>
        <authorList>
            <person name="Rider S.D."/>
        </authorList>
    </citation>
    <scope>NUCLEOTIDE SEQUENCE [LARGE SCALE GENOMIC DNA]</scope>
    <source>
        <strain evidence="6">Butters</strain>
        <tissue evidence="6">Head and leg muscle</tissue>
    </source>
</reference>
<proteinExistence type="inferred from homology"/>
<protein>
    <recommendedName>
        <fullName evidence="5">UDP-glucuronosyltransferase</fullName>
        <ecNumber evidence="5">2.4.1.17</ecNumber>
    </recommendedName>
</protein>
<feature type="transmembrane region" description="Helical" evidence="5">
    <location>
        <begin position="477"/>
        <end position="501"/>
    </location>
</feature>
<dbReference type="EC" id="2.4.1.17" evidence="5"/>
<gene>
    <name evidence="6" type="ORF">BDFB_004652</name>
</gene>
<dbReference type="PANTHER" id="PTHR48043:SF159">
    <property type="entry name" value="EG:EG0003.4 PROTEIN-RELATED"/>
    <property type="match status" value="1"/>
</dbReference>
<evidence type="ECO:0000313" key="6">
    <source>
        <dbReference type="EMBL" id="RZC39915.1"/>
    </source>
</evidence>
<organism evidence="6 7">
    <name type="scientific">Asbolus verrucosus</name>
    <name type="common">Desert ironclad beetle</name>
    <dbReference type="NCBI Taxonomy" id="1661398"/>
    <lineage>
        <taxon>Eukaryota</taxon>
        <taxon>Metazoa</taxon>
        <taxon>Ecdysozoa</taxon>
        <taxon>Arthropoda</taxon>
        <taxon>Hexapoda</taxon>
        <taxon>Insecta</taxon>
        <taxon>Pterygota</taxon>
        <taxon>Neoptera</taxon>
        <taxon>Endopterygota</taxon>
        <taxon>Coleoptera</taxon>
        <taxon>Polyphaga</taxon>
        <taxon>Cucujiformia</taxon>
        <taxon>Tenebrionidae</taxon>
        <taxon>Pimeliinae</taxon>
        <taxon>Asbolus</taxon>
    </lineage>
</organism>
<dbReference type="SUPFAM" id="SSF53756">
    <property type="entry name" value="UDP-Glycosyltransferase/glycogen phosphorylase"/>
    <property type="match status" value="1"/>
</dbReference>
<dbReference type="CDD" id="cd03784">
    <property type="entry name" value="GT1_Gtf-like"/>
    <property type="match status" value="1"/>
</dbReference>
<dbReference type="PANTHER" id="PTHR48043">
    <property type="entry name" value="EG:EG0003.4 PROTEIN-RELATED"/>
    <property type="match status" value="1"/>
</dbReference>
<dbReference type="Pfam" id="PF00201">
    <property type="entry name" value="UDPGT"/>
    <property type="match status" value="1"/>
</dbReference>
<comment type="caution">
    <text evidence="6">The sequence shown here is derived from an EMBL/GenBank/DDBJ whole genome shotgun (WGS) entry which is preliminary data.</text>
</comment>
<keyword evidence="2 4" id="KW-0328">Glycosyltransferase</keyword>
<keyword evidence="5" id="KW-0472">Membrane</keyword>
<evidence type="ECO:0000313" key="7">
    <source>
        <dbReference type="Proteomes" id="UP000292052"/>
    </source>
</evidence>
<dbReference type="GO" id="GO:0015020">
    <property type="term" value="F:glucuronosyltransferase activity"/>
    <property type="evidence" value="ECO:0007669"/>
    <property type="project" value="UniProtKB-EC"/>
</dbReference>
<evidence type="ECO:0000256" key="5">
    <source>
        <dbReference type="RuleBase" id="RU362059"/>
    </source>
</evidence>
<comment type="subcellular location">
    <subcellularLocation>
        <location evidence="5">Membrane</location>
        <topology evidence="5">Single-pass membrane protein</topology>
    </subcellularLocation>
</comment>
<dbReference type="FunFam" id="3.40.50.2000:FF:000050">
    <property type="entry name" value="UDP-glucuronosyltransferase"/>
    <property type="match status" value="1"/>
</dbReference>
<name>A0A482W4S1_ASBVE</name>
<keyword evidence="5" id="KW-0732">Signal</keyword>
<dbReference type="InterPro" id="IPR002213">
    <property type="entry name" value="UDP_glucos_trans"/>
</dbReference>
<dbReference type="InterPro" id="IPR035595">
    <property type="entry name" value="UDP_glycos_trans_CS"/>
</dbReference>
<dbReference type="OrthoDB" id="5835829at2759"/>
<dbReference type="GO" id="GO:0016020">
    <property type="term" value="C:membrane"/>
    <property type="evidence" value="ECO:0007669"/>
    <property type="project" value="UniProtKB-SubCell"/>
</dbReference>
<dbReference type="Gene3D" id="3.40.50.2000">
    <property type="entry name" value="Glycogen Phosphorylase B"/>
    <property type="match status" value="2"/>
</dbReference>
<dbReference type="PROSITE" id="PS00375">
    <property type="entry name" value="UDPGT"/>
    <property type="match status" value="1"/>
</dbReference>
<keyword evidence="5" id="KW-0812">Transmembrane</keyword>
<evidence type="ECO:0000256" key="2">
    <source>
        <dbReference type="ARBA" id="ARBA00022676"/>
    </source>
</evidence>
<evidence type="ECO:0000256" key="4">
    <source>
        <dbReference type="RuleBase" id="RU003718"/>
    </source>
</evidence>
<keyword evidence="5" id="KW-1133">Transmembrane helix</keyword>
<dbReference type="Proteomes" id="UP000292052">
    <property type="component" value="Unassembled WGS sequence"/>
</dbReference>